<evidence type="ECO:0000256" key="1">
    <source>
        <dbReference type="SAM" id="SignalP"/>
    </source>
</evidence>
<dbReference type="AlphaFoldDB" id="A0A0P1BJS5"/>
<evidence type="ECO:0000313" key="2">
    <source>
        <dbReference type="EMBL" id="CEH16621.1"/>
    </source>
</evidence>
<keyword evidence="1" id="KW-0732">Signal</keyword>
<name>A0A0P1BJS5_9BASI</name>
<evidence type="ECO:0000313" key="3">
    <source>
        <dbReference type="Proteomes" id="UP000054845"/>
    </source>
</evidence>
<protein>
    <submittedName>
        <fullName evidence="2">Uncharacterized protein</fullName>
    </submittedName>
</protein>
<proteinExistence type="predicted"/>
<accession>A0A0P1BJS5</accession>
<dbReference type="OrthoDB" id="3346590at2759"/>
<reference evidence="2 3" key="1">
    <citation type="submission" date="2014-09" db="EMBL/GenBank/DDBJ databases">
        <authorList>
            <person name="Magalhaes I.L.F."/>
            <person name="Oliveira U."/>
            <person name="Santos F.R."/>
            <person name="Vidigal T.H.D.A."/>
            <person name="Brescovit A.D."/>
            <person name="Santos A.J."/>
        </authorList>
    </citation>
    <scope>NUCLEOTIDE SEQUENCE [LARGE SCALE GENOMIC DNA]</scope>
</reference>
<sequence length="416" mass="45196">MFAHKSILIVAVIAAATSVFAAPAQSDCEYQPDLASVACLRDNPNHRRDVAVIYDLRDIDEAATFLRRADALKVMRRGVEEMHERTDVVTLAQNDKGSSIGQSWHAGSGNGGNTVAQEAYEGDRGGSNIGSSCHFGNGRRGMVCDNSGAKPGRRRAIADEDLPNLHARLGRQDFVNKILSRANGNQIITENSNVGNDCHFGNTRREATVVCKIADGEHPIWGQNQQDTINIGPKARANIDAGTGHDNTMTNTDANTGNECHYANRRDAPVKSDGPNGPVFTCKLDHSPNYGGMGGEHTLVQRPGPSAKRSVRRDVPIEYDLRRATDVVKFHLRRAEWVGADQTWKRSQPCDGTPVGGNGPTVTQVIPRAAPTSGFFARSGYNALRPRCDPLPVQGSGAKQVVVKYNDWIKQHPEYA</sequence>
<dbReference type="EMBL" id="CCYA01000318">
    <property type="protein sequence ID" value="CEH16621.1"/>
    <property type="molecule type" value="Genomic_DNA"/>
</dbReference>
<feature type="signal peptide" evidence="1">
    <location>
        <begin position="1"/>
        <end position="21"/>
    </location>
</feature>
<keyword evidence="3" id="KW-1185">Reference proteome</keyword>
<dbReference type="Proteomes" id="UP000054845">
    <property type="component" value="Unassembled WGS sequence"/>
</dbReference>
<feature type="chain" id="PRO_5006059563" evidence="1">
    <location>
        <begin position="22"/>
        <end position="416"/>
    </location>
</feature>
<organism evidence="2 3">
    <name type="scientific">Ceraceosorus bombacis</name>
    <dbReference type="NCBI Taxonomy" id="401625"/>
    <lineage>
        <taxon>Eukaryota</taxon>
        <taxon>Fungi</taxon>
        <taxon>Dikarya</taxon>
        <taxon>Basidiomycota</taxon>
        <taxon>Ustilaginomycotina</taxon>
        <taxon>Exobasidiomycetes</taxon>
        <taxon>Ceraceosorales</taxon>
        <taxon>Ceraceosoraceae</taxon>
        <taxon>Ceraceosorus</taxon>
    </lineage>
</organism>